<dbReference type="AlphaFoldDB" id="A0A833DUK9"/>
<proteinExistence type="predicted"/>
<comment type="caution">
    <text evidence="1">The sequence shown here is derived from an EMBL/GenBank/DDBJ whole genome shotgun (WGS) entry which is preliminary data.</text>
</comment>
<evidence type="ECO:0000313" key="2">
    <source>
        <dbReference type="Proteomes" id="UP000605805"/>
    </source>
</evidence>
<protein>
    <submittedName>
        <fullName evidence="1">Uncharacterized protein</fullName>
    </submittedName>
</protein>
<reference evidence="1" key="1">
    <citation type="journal article" date="2020" name="ISME J.">
        <title>Gammaproteobacteria mediating utilization of methyl-, sulfur- and petroleum organic compounds in deep ocean hydrothermal plumes.</title>
        <authorList>
            <person name="Zhou Z."/>
            <person name="Liu Y."/>
            <person name="Pan J."/>
            <person name="Cron B.R."/>
            <person name="Toner B.M."/>
            <person name="Anantharaman K."/>
            <person name="Breier J.A."/>
            <person name="Dick G.J."/>
            <person name="Li M."/>
        </authorList>
    </citation>
    <scope>NUCLEOTIDE SEQUENCE</scope>
    <source>
        <strain evidence="1">SZUA-1435</strain>
    </source>
</reference>
<dbReference type="InterPro" id="IPR036390">
    <property type="entry name" value="WH_DNA-bd_sf"/>
</dbReference>
<dbReference type="EMBL" id="DQTV01000051">
    <property type="protein sequence ID" value="HIP56994.1"/>
    <property type="molecule type" value="Genomic_DNA"/>
</dbReference>
<sequence length="182" mass="20399">MGLAMAVSGTEKPSEGPVLRIVRERPWILLILARVLDLGGGTFTATEIAESLGVRSYIVQRALWWLKKYGFVEEVAGTVPRKYRLKSVEDPRVSDIRQFRWICGNTVVLMISDLYVVLINRGDDIVARVIPKELVENVQKVLQSVGDKRDINELSKALNLAPPVIATALRVLDTLFCKRAKQ</sequence>
<dbReference type="Proteomes" id="UP000605805">
    <property type="component" value="Unassembled WGS sequence"/>
</dbReference>
<organism evidence="1 2">
    <name type="scientific">Ignisphaera aggregans</name>
    <dbReference type="NCBI Taxonomy" id="334771"/>
    <lineage>
        <taxon>Archaea</taxon>
        <taxon>Thermoproteota</taxon>
        <taxon>Thermoprotei</taxon>
        <taxon>Desulfurococcales</taxon>
        <taxon>Desulfurococcaceae</taxon>
        <taxon>Ignisphaera</taxon>
    </lineage>
</organism>
<evidence type="ECO:0000313" key="1">
    <source>
        <dbReference type="EMBL" id="HIP56994.1"/>
    </source>
</evidence>
<dbReference type="SUPFAM" id="SSF46785">
    <property type="entry name" value="Winged helix' DNA-binding domain"/>
    <property type="match status" value="1"/>
</dbReference>
<name>A0A833DUK9_9CREN</name>
<gene>
    <name evidence="1" type="ORF">EYH02_02855</name>
</gene>
<accession>A0A833DUK9</accession>